<reference evidence="8 9" key="1">
    <citation type="submission" date="2018-05" db="EMBL/GenBank/DDBJ databases">
        <title>Rhodoferax soyangensis sp.nov., isolated from an oligotrophic freshwater lake.</title>
        <authorList>
            <person name="Park M."/>
        </authorList>
    </citation>
    <scope>NUCLEOTIDE SEQUENCE [LARGE SCALE GENOMIC DNA]</scope>
    <source>
        <strain evidence="8 9">IMCC26218</strain>
    </source>
</reference>
<organism evidence="8 9">
    <name type="scientific">Rhodoferax lacus</name>
    <dbReference type="NCBI Taxonomy" id="2184758"/>
    <lineage>
        <taxon>Bacteria</taxon>
        <taxon>Pseudomonadati</taxon>
        <taxon>Pseudomonadota</taxon>
        <taxon>Betaproteobacteria</taxon>
        <taxon>Burkholderiales</taxon>
        <taxon>Comamonadaceae</taxon>
        <taxon>Rhodoferax</taxon>
    </lineage>
</organism>
<protein>
    <submittedName>
        <fullName evidence="8">GtrA family protein</fullName>
    </submittedName>
</protein>
<dbReference type="InterPro" id="IPR051401">
    <property type="entry name" value="GtrA_CellWall_Glycosyl"/>
</dbReference>
<evidence type="ECO:0000256" key="3">
    <source>
        <dbReference type="ARBA" id="ARBA00022692"/>
    </source>
</evidence>
<dbReference type="InterPro" id="IPR007267">
    <property type="entry name" value="GtrA_DPMS_TM"/>
</dbReference>
<dbReference type="AlphaFoldDB" id="A0A3E1REV9"/>
<dbReference type="RefSeq" id="WP_117174341.1">
    <property type="nucleotide sequence ID" value="NZ_QFZK01000002.1"/>
</dbReference>
<evidence type="ECO:0000256" key="1">
    <source>
        <dbReference type="ARBA" id="ARBA00004141"/>
    </source>
</evidence>
<dbReference type="EMBL" id="QFZK01000002">
    <property type="protein sequence ID" value="RFO97908.1"/>
    <property type="molecule type" value="Genomic_DNA"/>
</dbReference>
<feature type="transmembrane region" description="Helical" evidence="6">
    <location>
        <begin position="137"/>
        <end position="155"/>
    </location>
</feature>
<proteinExistence type="inferred from homology"/>
<name>A0A3E1REV9_9BURK</name>
<accession>A0A3E1REV9</accession>
<evidence type="ECO:0000256" key="2">
    <source>
        <dbReference type="ARBA" id="ARBA00009399"/>
    </source>
</evidence>
<dbReference type="PANTHER" id="PTHR38459">
    <property type="entry name" value="PROPHAGE BACTOPRENOL-LINKED GLUCOSE TRANSLOCASE HOMOLOG"/>
    <property type="match status" value="1"/>
</dbReference>
<feature type="transmembrane region" description="Helical" evidence="6">
    <location>
        <begin position="21"/>
        <end position="40"/>
    </location>
</feature>
<keyword evidence="5 6" id="KW-0472">Membrane</keyword>
<evidence type="ECO:0000256" key="5">
    <source>
        <dbReference type="ARBA" id="ARBA00023136"/>
    </source>
</evidence>
<feature type="transmembrane region" description="Helical" evidence="6">
    <location>
        <begin position="60"/>
        <end position="77"/>
    </location>
</feature>
<comment type="caution">
    <text evidence="8">The sequence shown here is derived from an EMBL/GenBank/DDBJ whole genome shotgun (WGS) entry which is preliminary data.</text>
</comment>
<keyword evidence="3 6" id="KW-0812">Transmembrane</keyword>
<comment type="similarity">
    <text evidence="2">Belongs to the GtrA family.</text>
</comment>
<comment type="subcellular location">
    <subcellularLocation>
        <location evidence="1">Membrane</location>
        <topology evidence="1">Multi-pass membrane protein</topology>
    </subcellularLocation>
</comment>
<evidence type="ECO:0000256" key="6">
    <source>
        <dbReference type="SAM" id="Phobius"/>
    </source>
</evidence>
<evidence type="ECO:0000313" key="9">
    <source>
        <dbReference type="Proteomes" id="UP000260665"/>
    </source>
</evidence>
<dbReference type="Proteomes" id="UP000260665">
    <property type="component" value="Unassembled WGS sequence"/>
</dbReference>
<evidence type="ECO:0000259" key="7">
    <source>
        <dbReference type="Pfam" id="PF04138"/>
    </source>
</evidence>
<keyword evidence="4 6" id="KW-1133">Transmembrane helix</keyword>
<dbReference type="OrthoDB" id="9807815at2"/>
<dbReference type="GO" id="GO:0000271">
    <property type="term" value="P:polysaccharide biosynthetic process"/>
    <property type="evidence" value="ECO:0007669"/>
    <property type="project" value="InterPro"/>
</dbReference>
<keyword evidence="9" id="KW-1185">Reference proteome</keyword>
<evidence type="ECO:0000256" key="4">
    <source>
        <dbReference type="ARBA" id="ARBA00022989"/>
    </source>
</evidence>
<gene>
    <name evidence="8" type="ORF">DIC66_04050</name>
</gene>
<dbReference type="PANTHER" id="PTHR38459:SF1">
    <property type="entry name" value="PROPHAGE BACTOPRENOL-LINKED GLUCOSE TRANSLOCASE HOMOLOG"/>
    <property type="match status" value="1"/>
</dbReference>
<dbReference type="GO" id="GO:0005886">
    <property type="term" value="C:plasma membrane"/>
    <property type="evidence" value="ECO:0007669"/>
    <property type="project" value="TreeGrafter"/>
</dbReference>
<feature type="domain" description="GtrA/DPMS transmembrane" evidence="7">
    <location>
        <begin position="25"/>
        <end position="92"/>
    </location>
</feature>
<feature type="transmembrane region" description="Helical" evidence="6">
    <location>
        <begin position="113"/>
        <end position="131"/>
    </location>
</feature>
<dbReference type="Pfam" id="PF04138">
    <property type="entry name" value="GtrA_DPMS_TM"/>
    <property type="match status" value="2"/>
</dbReference>
<feature type="domain" description="GtrA/DPMS transmembrane" evidence="7">
    <location>
        <begin position="112"/>
        <end position="164"/>
    </location>
</feature>
<evidence type="ECO:0000313" key="8">
    <source>
        <dbReference type="EMBL" id="RFO97908.1"/>
    </source>
</evidence>
<sequence length="165" mass="18291">MSDTSLLRRGVLNGLRWLEKFRYLKFGIVGASGTVVNLVVLHLGHEYLFTAIEPAGSKPYASLALAITLATLNNFTWNRLWTWSDRVKAEALAQHMDAEHPGTGQLTREFGKYAAASGFGSALQYILTLLLSGTMDYRLANVIAIVVASVSNFLANDKWTFKRRP</sequence>